<reference evidence="1" key="1">
    <citation type="submission" date="2018-05" db="EMBL/GenBank/DDBJ databases">
        <title>Draft genome of Mucuna pruriens seed.</title>
        <authorList>
            <person name="Nnadi N.E."/>
            <person name="Vos R."/>
            <person name="Hasami M.H."/>
            <person name="Devisetty U.K."/>
            <person name="Aguiy J.C."/>
        </authorList>
    </citation>
    <scope>NUCLEOTIDE SEQUENCE [LARGE SCALE GENOMIC DNA]</scope>
    <source>
        <strain evidence="1">JCA_2017</strain>
    </source>
</reference>
<dbReference type="AlphaFoldDB" id="A0A371HHH0"/>
<evidence type="ECO:0000313" key="2">
    <source>
        <dbReference type="Proteomes" id="UP000257109"/>
    </source>
</evidence>
<sequence length="106" mass="11907">MALLLSKPLEPITPSCWRNPSRHTCPGETLALPFIEPTTGQNYVDFDSYKAEKLNIGSSSGALFMPKYRISNCFVIRWPRAFERKHGNLLSILEVEMQPAAVKALV</sequence>
<gene>
    <name evidence="1" type="ORF">CR513_14325</name>
</gene>
<protein>
    <submittedName>
        <fullName evidence="1">Uncharacterized protein</fullName>
    </submittedName>
</protein>
<evidence type="ECO:0000313" key="1">
    <source>
        <dbReference type="EMBL" id="RDY02246.1"/>
    </source>
</evidence>
<accession>A0A371HHH0</accession>
<feature type="non-terminal residue" evidence="1">
    <location>
        <position position="106"/>
    </location>
</feature>
<proteinExistence type="predicted"/>
<comment type="caution">
    <text evidence="1">The sequence shown here is derived from an EMBL/GenBank/DDBJ whole genome shotgun (WGS) entry which is preliminary data.</text>
</comment>
<organism evidence="1 2">
    <name type="scientific">Mucuna pruriens</name>
    <name type="common">Velvet bean</name>
    <name type="synonym">Dolichos pruriens</name>
    <dbReference type="NCBI Taxonomy" id="157652"/>
    <lineage>
        <taxon>Eukaryota</taxon>
        <taxon>Viridiplantae</taxon>
        <taxon>Streptophyta</taxon>
        <taxon>Embryophyta</taxon>
        <taxon>Tracheophyta</taxon>
        <taxon>Spermatophyta</taxon>
        <taxon>Magnoliopsida</taxon>
        <taxon>eudicotyledons</taxon>
        <taxon>Gunneridae</taxon>
        <taxon>Pentapetalae</taxon>
        <taxon>rosids</taxon>
        <taxon>fabids</taxon>
        <taxon>Fabales</taxon>
        <taxon>Fabaceae</taxon>
        <taxon>Papilionoideae</taxon>
        <taxon>50 kb inversion clade</taxon>
        <taxon>NPAAA clade</taxon>
        <taxon>indigoferoid/millettioid clade</taxon>
        <taxon>Phaseoleae</taxon>
        <taxon>Mucuna</taxon>
    </lineage>
</organism>
<dbReference type="EMBL" id="QJKJ01002571">
    <property type="protein sequence ID" value="RDY02246.1"/>
    <property type="molecule type" value="Genomic_DNA"/>
</dbReference>
<keyword evidence="2" id="KW-1185">Reference proteome</keyword>
<dbReference type="Proteomes" id="UP000257109">
    <property type="component" value="Unassembled WGS sequence"/>
</dbReference>
<name>A0A371HHH0_MUCPR</name>